<reference evidence="3" key="1">
    <citation type="submission" date="2019-03" db="EMBL/GenBank/DDBJ databases">
        <title>Single cell metagenomics reveals metabolic interactions within the superorganism composed of flagellate Streblomastix strix and complex community of Bacteroidetes bacteria on its surface.</title>
        <authorList>
            <person name="Treitli S.C."/>
            <person name="Kolisko M."/>
            <person name="Husnik F."/>
            <person name="Keeling P."/>
            <person name="Hampl V."/>
        </authorList>
    </citation>
    <scope>NUCLEOTIDE SEQUENCE</scope>
    <source>
        <strain evidence="3">STM</strain>
    </source>
</reference>
<organism evidence="3">
    <name type="scientific">termite gut metagenome</name>
    <dbReference type="NCBI Taxonomy" id="433724"/>
    <lineage>
        <taxon>unclassified sequences</taxon>
        <taxon>metagenomes</taxon>
        <taxon>organismal metagenomes</taxon>
    </lineage>
</organism>
<sequence>MRRTALDNLREWKRKVNRKPLIIRGARQVGKTWLMKKFAETEYENFAYINFEDNLQLKSLFKDDFDITRMLLAIQIATGVKPYPDKTLIIFDEIQEAERALTSLKYFCENAPQYHIVAAGSLLGIALHENTSFPVGKVEFLDLYPLSFNEFLQALGEDVLVDLLKQKQWQLITTFKSKYTELLKQYYYVGGMPEVVVNFAANSDFKQVRQIQQQILSSYEQDFSKHASAEFVPRIRMVWNSVPAQLAKENKKFIYGLIKRGARAREFELAFAWLMDCGLVHKVNQVSKPALPLKAYEDFGGFKLFLVDVGLLTAMAGLDVKTLLDGNTIFEEFKGALTEQYVLQQLIIDDSLLIYYWSSENSSAEIDLLIQYENELVPIEVKAAENLQAKSLKVFVEKNKPRIAIRTSMSDFREETWLTNFPLYAIDELTGYIETKR</sequence>
<dbReference type="EMBL" id="SNRY01002332">
    <property type="protein sequence ID" value="KAA6325591.1"/>
    <property type="molecule type" value="Genomic_DNA"/>
</dbReference>
<feature type="domain" description="AAA" evidence="1">
    <location>
        <begin position="17"/>
        <end position="152"/>
    </location>
</feature>
<dbReference type="Pfam" id="PF13635">
    <property type="entry name" value="DUF4143"/>
    <property type="match status" value="1"/>
</dbReference>
<dbReference type="AlphaFoldDB" id="A0A5J4QY06"/>
<dbReference type="SUPFAM" id="SSF52540">
    <property type="entry name" value="P-loop containing nucleoside triphosphate hydrolases"/>
    <property type="match status" value="1"/>
</dbReference>
<dbReference type="InterPro" id="IPR041682">
    <property type="entry name" value="AAA_14"/>
</dbReference>
<proteinExistence type="predicted"/>
<gene>
    <name evidence="3" type="ORF">EZS27_025212</name>
</gene>
<evidence type="ECO:0000259" key="2">
    <source>
        <dbReference type="Pfam" id="PF13635"/>
    </source>
</evidence>
<evidence type="ECO:0000313" key="3">
    <source>
        <dbReference type="EMBL" id="KAA6325591.1"/>
    </source>
</evidence>
<evidence type="ECO:0000259" key="1">
    <source>
        <dbReference type="Pfam" id="PF13173"/>
    </source>
</evidence>
<dbReference type="InterPro" id="IPR027417">
    <property type="entry name" value="P-loop_NTPase"/>
</dbReference>
<dbReference type="InterPro" id="IPR025420">
    <property type="entry name" value="DUF4143"/>
</dbReference>
<dbReference type="Pfam" id="PF13173">
    <property type="entry name" value="AAA_14"/>
    <property type="match status" value="1"/>
</dbReference>
<protein>
    <recommendedName>
        <fullName evidence="4">ATPase</fullName>
    </recommendedName>
</protein>
<accession>A0A5J4QY06</accession>
<feature type="domain" description="DUF4143" evidence="2">
    <location>
        <begin position="220"/>
        <end position="383"/>
    </location>
</feature>
<evidence type="ECO:0008006" key="4">
    <source>
        <dbReference type="Google" id="ProtNLM"/>
    </source>
</evidence>
<dbReference type="PANTHER" id="PTHR33295">
    <property type="entry name" value="ATPASE"/>
    <property type="match status" value="1"/>
</dbReference>
<name>A0A5J4QY06_9ZZZZ</name>
<dbReference type="PANTHER" id="PTHR33295:SF7">
    <property type="entry name" value="ATPASE"/>
    <property type="match status" value="1"/>
</dbReference>
<comment type="caution">
    <text evidence="3">The sequence shown here is derived from an EMBL/GenBank/DDBJ whole genome shotgun (WGS) entry which is preliminary data.</text>
</comment>